<gene>
    <name evidence="1" type="ORF">HMPREF9629_01528</name>
</gene>
<name>G9WZC7_9FIRM</name>
<organism evidence="1 2">
    <name type="scientific">Peptoanaerobacter stomatis</name>
    <dbReference type="NCBI Taxonomy" id="796937"/>
    <lineage>
        <taxon>Bacteria</taxon>
        <taxon>Bacillati</taxon>
        <taxon>Bacillota</taxon>
        <taxon>Clostridia</taxon>
        <taxon>Peptostreptococcales</taxon>
        <taxon>Filifactoraceae</taxon>
        <taxon>Peptoanaerobacter</taxon>
    </lineage>
</organism>
<dbReference type="AlphaFoldDB" id="G9WZC7"/>
<dbReference type="Proteomes" id="UP000006437">
    <property type="component" value="Unassembled WGS sequence"/>
</dbReference>
<dbReference type="REBASE" id="124943">
    <property type="entry name" value="Pst19aORF1527P"/>
</dbReference>
<reference evidence="1 2" key="1">
    <citation type="submission" date="2011-08" db="EMBL/GenBank/DDBJ databases">
        <title>The Genome Sequence of Eubacteriaceae bacterium ACC19a.</title>
        <authorList>
            <consortium name="The Broad Institute Genome Sequencing Platform"/>
            <person name="Earl A."/>
            <person name="Ward D."/>
            <person name="Feldgarden M."/>
            <person name="Gevers D."/>
            <person name="Sizova M."/>
            <person name="Hazen A."/>
            <person name="Epstein S."/>
            <person name="Young S.K."/>
            <person name="Zeng Q."/>
            <person name="Gargeya S."/>
            <person name="Fitzgerald M."/>
            <person name="Haas B."/>
            <person name="Abouelleil A."/>
            <person name="Alvarado L."/>
            <person name="Arachchi H.M."/>
            <person name="Berlin A."/>
            <person name="Brown A."/>
            <person name="Chapman S.B."/>
            <person name="Chen Z."/>
            <person name="Dunbar C."/>
            <person name="Freedman E."/>
            <person name="Gearin G."/>
            <person name="Gellesch M."/>
            <person name="Goldberg J."/>
            <person name="Griggs A."/>
            <person name="Gujja S."/>
            <person name="Heiman D."/>
            <person name="Howarth C."/>
            <person name="Larson L."/>
            <person name="Lui A."/>
            <person name="MacDonald P.J.P."/>
            <person name="Montmayeur A."/>
            <person name="Murphy C."/>
            <person name="Neiman D."/>
            <person name="Pearson M."/>
            <person name="Priest M."/>
            <person name="Roberts A."/>
            <person name="Saif S."/>
            <person name="Shea T."/>
            <person name="Shenoy N."/>
            <person name="Sisk P."/>
            <person name="Stolte C."/>
            <person name="Sykes S."/>
            <person name="Wortman J."/>
            <person name="Nusbaum C."/>
            <person name="Birren B."/>
        </authorList>
    </citation>
    <scope>NUCLEOTIDE SEQUENCE [LARGE SCALE GENOMIC DNA]</scope>
    <source>
        <strain evidence="1 2">ACC19a</strain>
    </source>
</reference>
<dbReference type="BioCyc" id="EBAC796937-HMP:GMGH-1533-MONOMER"/>
<dbReference type="HOGENOM" id="CLU_110623_0_0_9"/>
<accession>G9WZC7</accession>
<evidence type="ECO:0008006" key="3">
    <source>
        <dbReference type="Google" id="ProtNLM"/>
    </source>
</evidence>
<dbReference type="EMBL" id="AFZE01000006">
    <property type="protein sequence ID" value="EHL16103.1"/>
    <property type="molecule type" value="Genomic_DNA"/>
</dbReference>
<evidence type="ECO:0000313" key="1">
    <source>
        <dbReference type="EMBL" id="EHL16103.1"/>
    </source>
</evidence>
<evidence type="ECO:0000313" key="2">
    <source>
        <dbReference type="Proteomes" id="UP000006437"/>
    </source>
</evidence>
<dbReference type="PATRIC" id="fig|796937.3.peg.726"/>
<protein>
    <recommendedName>
        <fullName evidence="3">Restriction endonuclease</fullName>
    </recommendedName>
</protein>
<proteinExistence type="predicted"/>
<sequence length="224" mass="25726">MYRIMKCKLSIEALKMEAKNFCEKQSKINHKLLIGITDGKAVGTYVEHLFQEELSRKYDLQIGNSAKGIDLPGESINTDIKVTSVRQPQSSCPFRSARQKIFGLGYNLLVFVYEKIDTEDTCTLNFLFCTFIEKQKTADYTITKRLIEMKKDGANKEDIIGYLNDKNVPGDEIIYNDLATEILSSCVEQGYLTISNALQWRLQYGRVIQLDNKIEGITNYVWKY</sequence>
<comment type="caution">
    <text evidence="1">The sequence shown here is derived from an EMBL/GenBank/DDBJ whole genome shotgun (WGS) entry which is preliminary data.</text>
</comment>